<evidence type="ECO:0000256" key="2">
    <source>
        <dbReference type="ARBA" id="ARBA00022801"/>
    </source>
</evidence>
<evidence type="ECO:0000256" key="3">
    <source>
        <dbReference type="ARBA" id="ARBA00022806"/>
    </source>
</evidence>
<evidence type="ECO:0000256" key="1">
    <source>
        <dbReference type="ARBA" id="ARBA00022741"/>
    </source>
</evidence>
<feature type="region of interest" description="Disordered" evidence="5">
    <location>
        <begin position="1"/>
        <end position="34"/>
    </location>
</feature>
<reference evidence="9" key="1">
    <citation type="submission" date="2016-10" db="EMBL/GenBank/DDBJ databases">
        <authorList>
            <person name="Varghese N."/>
            <person name="Submissions S."/>
        </authorList>
    </citation>
    <scope>NUCLEOTIDE SEQUENCE [LARGE SCALE GENOMIC DNA]</scope>
    <source>
        <strain evidence="9">DSM 45722</strain>
    </source>
</reference>
<dbReference type="Proteomes" id="UP000198981">
    <property type="component" value="Unassembled WGS sequence"/>
</dbReference>
<dbReference type="PANTHER" id="PTHR12131">
    <property type="entry name" value="ATP-DEPENDENT RNA AND DNA HELICASE"/>
    <property type="match status" value="1"/>
</dbReference>
<dbReference type="RefSeq" id="WP_243469680.1">
    <property type="nucleotide sequence ID" value="NZ_FMUH01000001.1"/>
</dbReference>
<dbReference type="InterPro" id="IPR050699">
    <property type="entry name" value="RNA-DNA_Helicase"/>
</dbReference>
<keyword evidence="4" id="KW-0067">ATP-binding</keyword>
<keyword evidence="2" id="KW-0378">Hydrolase</keyword>
<dbReference type="InterPro" id="IPR027417">
    <property type="entry name" value="P-loop_NTPase"/>
</dbReference>
<feature type="domain" description="Helicase C-terminal" evidence="7">
    <location>
        <begin position="203"/>
        <end position="380"/>
    </location>
</feature>
<sequence length="664" mass="70208">MTPPSPTARRRVRTPGDRTSAQATRNRAERTAQQTWVDGAEPALPVRTARPEHVVFHLGPTNSGKTYESLQALAAAGSGVYAAPLRQLAHEAYAKLTAQLGPGKVGLSTGEEEIDPHAPIVCCTVEKAPPRGELLVLDESHWVADPDRGHHWARLLLTGEYREMHLISAAEALLLLKPLVADAEQVVVVNHKRLSRLDVLPAPVKPAQVREQTLVVAFSRKTVYSVAAQLDPHRSGKVGVLYGALPPATRRDVIARFTRGELEVLVTTDVIGHGINVPATTVLFAETQKFDGTEMRPLRTWEAAQIAGRAGRYGLTGHGQVGVLGGIAGLKPMPSLVAAGAAVARGDVMSDLPNRKPRLRPELEDLGAFEAVDLPEALMRWSVWARTATRTEAMTPDDVSGLVLRVHALLPMLRGPLATDLWTVWRLVNLAIDHDPPRKVRWLALARAALQHQAGLAVSRELVLPAVPRGTTVQEYEAAAAQAREAQTLLRSFPGVAGLTSEDAAEVEELCANRITELLPDAIALTGAARCTSCGVGIAPWFTTCRDCGTRPSGRPSSDRRPPRASSGRSGGTSSGRGAGGTSSGRGAGGTSSGRGAAASSAGRGAGGRKPRKSDVGAGGRTDPNAFDRSARGRGSDAGPPHGDSARPKHRRRGRSAGGPTGAR</sequence>
<evidence type="ECO:0000256" key="4">
    <source>
        <dbReference type="ARBA" id="ARBA00022840"/>
    </source>
</evidence>
<feature type="compositionally biased region" description="Polar residues" evidence="5">
    <location>
        <begin position="17"/>
        <end position="34"/>
    </location>
</feature>
<protein>
    <submittedName>
        <fullName evidence="8">ATP-dependent RNA helicase SUPV3L1/SUV3</fullName>
    </submittedName>
</protein>
<dbReference type="AlphaFoldDB" id="A0A1G4XGX1"/>
<name>A0A1G4XGX1_9ACTN</name>
<evidence type="ECO:0000256" key="5">
    <source>
        <dbReference type="SAM" id="MobiDB-lite"/>
    </source>
</evidence>
<evidence type="ECO:0000313" key="8">
    <source>
        <dbReference type="EMBL" id="SCX40459.1"/>
    </source>
</evidence>
<dbReference type="InterPro" id="IPR055206">
    <property type="entry name" value="DEXQc_SUV3"/>
</dbReference>
<feature type="compositionally biased region" description="Low complexity" evidence="5">
    <location>
        <begin position="594"/>
        <end position="603"/>
    </location>
</feature>
<dbReference type="STRING" id="1960309.SAMN03159343_0969"/>
<dbReference type="Gene3D" id="3.40.50.300">
    <property type="entry name" value="P-loop containing nucleotide triphosphate hydrolases"/>
    <property type="match status" value="2"/>
</dbReference>
<keyword evidence="3 8" id="KW-0347">Helicase</keyword>
<feature type="region of interest" description="Disordered" evidence="5">
    <location>
        <begin position="549"/>
        <end position="664"/>
    </location>
</feature>
<evidence type="ECO:0000313" key="9">
    <source>
        <dbReference type="Proteomes" id="UP000198981"/>
    </source>
</evidence>
<gene>
    <name evidence="8" type="ORF">SAMN03159343_0969</name>
</gene>
<dbReference type="PROSITE" id="PS51192">
    <property type="entry name" value="HELICASE_ATP_BIND_1"/>
    <property type="match status" value="1"/>
</dbReference>
<dbReference type="PROSITE" id="PS51194">
    <property type="entry name" value="HELICASE_CTER"/>
    <property type="match status" value="1"/>
</dbReference>
<dbReference type="EMBL" id="FMUH01000001">
    <property type="protein sequence ID" value="SCX40459.1"/>
    <property type="molecule type" value="Genomic_DNA"/>
</dbReference>
<accession>A0A1G4XGX1</accession>
<keyword evidence="1" id="KW-0547">Nucleotide-binding</keyword>
<keyword evidence="9" id="KW-1185">Reference proteome</keyword>
<dbReference type="InterPro" id="IPR001650">
    <property type="entry name" value="Helicase_C-like"/>
</dbReference>
<dbReference type="SUPFAM" id="SSF52540">
    <property type="entry name" value="P-loop containing nucleoside triphosphate hydrolases"/>
    <property type="match status" value="1"/>
</dbReference>
<dbReference type="SMART" id="SM00490">
    <property type="entry name" value="HELICc"/>
    <property type="match status" value="1"/>
</dbReference>
<dbReference type="GO" id="GO:0005524">
    <property type="term" value="F:ATP binding"/>
    <property type="evidence" value="ECO:0007669"/>
    <property type="project" value="UniProtKB-KW"/>
</dbReference>
<dbReference type="GO" id="GO:0016787">
    <property type="term" value="F:hydrolase activity"/>
    <property type="evidence" value="ECO:0007669"/>
    <property type="project" value="UniProtKB-KW"/>
</dbReference>
<feature type="domain" description="Helicase ATP-binding" evidence="6">
    <location>
        <begin position="46"/>
        <end position="179"/>
    </location>
</feature>
<evidence type="ECO:0000259" key="7">
    <source>
        <dbReference type="PROSITE" id="PS51194"/>
    </source>
</evidence>
<dbReference type="GO" id="GO:0004386">
    <property type="term" value="F:helicase activity"/>
    <property type="evidence" value="ECO:0007669"/>
    <property type="project" value="UniProtKB-KW"/>
</dbReference>
<dbReference type="PANTHER" id="PTHR12131:SF1">
    <property type="entry name" value="ATP-DEPENDENT RNA HELICASE SUPV3L1, MITOCHONDRIAL-RELATED"/>
    <property type="match status" value="1"/>
</dbReference>
<proteinExistence type="predicted"/>
<feature type="compositionally biased region" description="Gly residues" evidence="5">
    <location>
        <begin position="569"/>
        <end position="593"/>
    </location>
</feature>
<dbReference type="Pfam" id="PF22527">
    <property type="entry name" value="DEXQc_Suv3"/>
    <property type="match status" value="1"/>
</dbReference>
<organism evidence="8 9">
    <name type="scientific">Klenkia marina</name>
    <dbReference type="NCBI Taxonomy" id="1960309"/>
    <lineage>
        <taxon>Bacteria</taxon>
        <taxon>Bacillati</taxon>
        <taxon>Actinomycetota</taxon>
        <taxon>Actinomycetes</taxon>
        <taxon>Geodermatophilales</taxon>
        <taxon>Geodermatophilaceae</taxon>
        <taxon>Klenkia</taxon>
    </lineage>
</organism>
<dbReference type="Pfam" id="PF00271">
    <property type="entry name" value="Helicase_C"/>
    <property type="match status" value="1"/>
</dbReference>
<dbReference type="InterPro" id="IPR014001">
    <property type="entry name" value="Helicase_ATP-bd"/>
</dbReference>
<evidence type="ECO:0000259" key="6">
    <source>
        <dbReference type="PROSITE" id="PS51192"/>
    </source>
</evidence>